<accession>A0AAV0AUM9</accession>
<gene>
    <name evidence="2" type="ORF">PPACK8108_LOCUS8102</name>
</gene>
<evidence type="ECO:0000313" key="2">
    <source>
        <dbReference type="EMBL" id="CAH7673228.1"/>
    </source>
</evidence>
<reference evidence="2" key="1">
    <citation type="submission" date="2022-06" db="EMBL/GenBank/DDBJ databases">
        <authorList>
            <consortium name="SYNGENTA / RWTH Aachen University"/>
        </authorList>
    </citation>
    <scope>NUCLEOTIDE SEQUENCE</scope>
</reference>
<feature type="region of interest" description="Disordered" evidence="1">
    <location>
        <begin position="1"/>
        <end position="33"/>
    </location>
</feature>
<feature type="compositionally biased region" description="Basic and acidic residues" evidence="1">
    <location>
        <begin position="156"/>
        <end position="170"/>
    </location>
</feature>
<comment type="caution">
    <text evidence="2">The sequence shown here is derived from an EMBL/GenBank/DDBJ whole genome shotgun (WGS) entry which is preliminary data.</text>
</comment>
<feature type="compositionally biased region" description="Basic and acidic residues" evidence="1">
    <location>
        <begin position="1"/>
        <end position="17"/>
    </location>
</feature>
<dbReference type="Proteomes" id="UP001153365">
    <property type="component" value="Unassembled WGS sequence"/>
</dbReference>
<dbReference type="EMBL" id="CALTRL010001637">
    <property type="protein sequence ID" value="CAH7673228.1"/>
    <property type="molecule type" value="Genomic_DNA"/>
</dbReference>
<feature type="compositionally biased region" description="Polar residues" evidence="1">
    <location>
        <begin position="145"/>
        <end position="155"/>
    </location>
</feature>
<keyword evidence="3" id="KW-1185">Reference proteome</keyword>
<feature type="region of interest" description="Disordered" evidence="1">
    <location>
        <begin position="131"/>
        <end position="170"/>
    </location>
</feature>
<evidence type="ECO:0000256" key="1">
    <source>
        <dbReference type="SAM" id="MobiDB-lite"/>
    </source>
</evidence>
<sequence>MNYDRIKTEGPNDDLKSSIHASDFFDSDPDHSTSGGLAASAYELVKSSDLSSDDFAQGFYIDHIQDDSNHEGESAVDKVPTNYKRSLSTRSIGSNIKTTSSSSLTGYSFPIFPHPSPHINCPTSMMTTSSSSRSIAVSIPHRPQSVATTSSTNSGKLEKQIGVKDFDTSE</sequence>
<protein>
    <submittedName>
        <fullName evidence="2">Uncharacterized protein</fullName>
    </submittedName>
</protein>
<dbReference type="AlphaFoldDB" id="A0AAV0AUM9"/>
<organism evidence="2 3">
    <name type="scientific">Phakopsora pachyrhizi</name>
    <name type="common">Asian soybean rust disease fungus</name>
    <dbReference type="NCBI Taxonomy" id="170000"/>
    <lineage>
        <taxon>Eukaryota</taxon>
        <taxon>Fungi</taxon>
        <taxon>Dikarya</taxon>
        <taxon>Basidiomycota</taxon>
        <taxon>Pucciniomycotina</taxon>
        <taxon>Pucciniomycetes</taxon>
        <taxon>Pucciniales</taxon>
        <taxon>Phakopsoraceae</taxon>
        <taxon>Phakopsora</taxon>
    </lineage>
</organism>
<proteinExistence type="predicted"/>
<name>A0AAV0AUM9_PHAPC</name>
<evidence type="ECO:0000313" key="3">
    <source>
        <dbReference type="Proteomes" id="UP001153365"/>
    </source>
</evidence>